<dbReference type="EC" id="3.4.99.-" evidence="2"/>
<dbReference type="PATRIC" id="fig|1232683.4.peg.3992"/>
<dbReference type="InterPro" id="IPR011042">
    <property type="entry name" value="6-blade_b-propeller_TolB-like"/>
</dbReference>
<protein>
    <submittedName>
        <fullName evidence="2">Coenzyme PQQ synthesis protein F</fullName>
        <ecNumber evidence="2">3.4.99.-</ecNumber>
    </submittedName>
</protein>
<keyword evidence="2" id="KW-0378">Hydrolase</keyword>
<dbReference type="Gene3D" id="3.40.50.1820">
    <property type="entry name" value="alpha/beta hydrolase"/>
    <property type="match status" value="1"/>
</dbReference>
<dbReference type="SUPFAM" id="SSF82171">
    <property type="entry name" value="DPP6 N-terminal domain-like"/>
    <property type="match status" value="1"/>
</dbReference>
<name>A0A081FTQ5_9GAMM</name>
<reference evidence="2 3" key="1">
    <citation type="submission" date="2014-04" db="EMBL/GenBank/DDBJ databases">
        <title>Marinobacterium kochiensis sp. nov., isolated from sediment sample collected from Kochi backwaters in Kerala, India.</title>
        <authorList>
            <person name="Singh A."/>
            <person name="Pinnaka A.K."/>
        </authorList>
    </citation>
    <scope>NUCLEOTIDE SEQUENCE [LARGE SCALE GENOMIC DNA]</scope>
    <source>
        <strain evidence="2 3">AK27</strain>
    </source>
</reference>
<dbReference type="EMBL" id="JMQN01000059">
    <property type="protein sequence ID" value="KEA61910.1"/>
    <property type="molecule type" value="Genomic_DNA"/>
</dbReference>
<evidence type="ECO:0000259" key="1">
    <source>
        <dbReference type="Pfam" id="PF00326"/>
    </source>
</evidence>
<dbReference type="GO" id="GO:0006508">
    <property type="term" value="P:proteolysis"/>
    <property type="evidence" value="ECO:0007669"/>
    <property type="project" value="InterPro"/>
</dbReference>
<feature type="domain" description="Peptidase S9 prolyl oligopeptidase catalytic" evidence="1">
    <location>
        <begin position="414"/>
        <end position="617"/>
    </location>
</feature>
<dbReference type="Proteomes" id="UP000028252">
    <property type="component" value="Unassembled WGS sequence"/>
</dbReference>
<dbReference type="PANTHER" id="PTHR43056:SF5">
    <property type="entry name" value="PEPTIDASE S9 PROLYL OLIGOPEPTIDASE CATALYTIC DOMAIN-CONTAINING PROTEIN"/>
    <property type="match status" value="1"/>
</dbReference>
<comment type="caution">
    <text evidence="2">The sequence shown here is derived from an EMBL/GenBank/DDBJ whole genome shotgun (WGS) entry which is preliminary data.</text>
</comment>
<dbReference type="InterPro" id="IPR029058">
    <property type="entry name" value="AB_hydrolase_fold"/>
</dbReference>
<dbReference type="eggNOG" id="COG1506">
    <property type="taxonomic scope" value="Bacteria"/>
</dbReference>
<dbReference type="Pfam" id="PF00326">
    <property type="entry name" value="Peptidase_S9"/>
    <property type="match status" value="1"/>
</dbReference>
<dbReference type="PANTHER" id="PTHR43056">
    <property type="entry name" value="PEPTIDASE S9 PROLYL OLIGOPEPTIDASE"/>
    <property type="match status" value="1"/>
</dbReference>
<accession>A0A081FTQ5</accession>
<sequence length="619" mass="68431">MFLHDPVEHPISAAEAVKAVREYAGLRTQGGSAYGVSFDSRTGKNQLCRFEAGELESILPAEFSVRSRVHEYGGGAWCLSSHNAFFVNDSDQQIWCASLSGGFARQLTSMHRSRFADLTFDSVRQRLIAICETHTQGQPEPENRLVSVGSDGRVRVLAEGADFYASPALSPDGSELAWVEWDHPNQPWLSTRVCAASLSDLGYPKEKRVVSDVERAWVQPRFSPDGVLHAVVDRDDWWSIESFNGEAFTPLSGDKPADTEFASAPWQFGLSSYGWDENGALWAIGQHRGYSNLYRHDGIRWQRLCLDLKASRLHSLALADGEICCVAEFSNRQPMVLRISGTPDTYAVNGYALHGGEFPDYPVTNPEPCGAPLPDGSRVPYFLYRGVSAGVAPSPTIIFIHGGPTASTAPILKSAIQFWTQRGYMVADVNYRGSTGYGRSYRMMLAGRWGESDVEDVESVAHDLIYRGLADPGAMFIRGNSAGGYTALSALANSSLFTAGASLYGVSEPSRLNDVTHKFESRYLSWLIGDPVADSTRYLERSPLHNAHRISSPVIFFQGEEDKVVLPEQTREMATRLREQGVPVETHYFSDEGHGFRSPVNQISVLELELAFYSRWISQ</sequence>
<keyword evidence="3" id="KW-1185">Reference proteome</keyword>
<dbReference type="STRING" id="1232683.ADIMK_4057"/>
<evidence type="ECO:0000313" key="3">
    <source>
        <dbReference type="Proteomes" id="UP000028252"/>
    </source>
</evidence>
<dbReference type="SUPFAM" id="SSF53474">
    <property type="entry name" value="alpha/beta-Hydrolases"/>
    <property type="match status" value="1"/>
</dbReference>
<dbReference type="GO" id="GO:0008236">
    <property type="term" value="F:serine-type peptidase activity"/>
    <property type="evidence" value="ECO:0007669"/>
    <property type="project" value="InterPro"/>
</dbReference>
<evidence type="ECO:0000313" key="2">
    <source>
        <dbReference type="EMBL" id="KEA61910.1"/>
    </source>
</evidence>
<organism evidence="2 3">
    <name type="scientific">Marinobacterium lacunae</name>
    <dbReference type="NCBI Taxonomy" id="1232683"/>
    <lineage>
        <taxon>Bacteria</taxon>
        <taxon>Pseudomonadati</taxon>
        <taxon>Pseudomonadota</taxon>
        <taxon>Gammaproteobacteria</taxon>
        <taxon>Oceanospirillales</taxon>
        <taxon>Oceanospirillaceae</taxon>
        <taxon>Marinobacterium</taxon>
    </lineage>
</organism>
<dbReference type="InterPro" id="IPR001375">
    <property type="entry name" value="Peptidase_S9_cat"/>
</dbReference>
<gene>
    <name evidence="2" type="ORF">ADIMK_4057</name>
</gene>
<dbReference type="AlphaFoldDB" id="A0A081FTQ5"/>
<proteinExistence type="predicted"/>
<dbReference type="InterPro" id="IPR050585">
    <property type="entry name" value="Xaa-Pro_dipeptidyl-ppase/CocE"/>
</dbReference>
<dbReference type="Gene3D" id="2.120.10.30">
    <property type="entry name" value="TolB, C-terminal domain"/>
    <property type="match status" value="1"/>
</dbReference>